<dbReference type="AlphaFoldDB" id="R9P706"/>
<keyword evidence="3" id="KW-1185">Reference proteome</keyword>
<accession>R9P706</accession>
<dbReference type="GeneID" id="24106716"/>
<dbReference type="OrthoDB" id="198652at2759"/>
<proteinExistence type="predicted"/>
<feature type="region of interest" description="Disordered" evidence="1">
    <location>
        <begin position="240"/>
        <end position="260"/>
    </location>
</feature>
<sequence length="417" mass="46381">MLASTSTASTALLCSPTTEGLKHLYRTILQQARLLSVTLNDPVLYTSHRFLARKNLEPLLSSGTLPLEQQPQWPPSTAFKKLRRSQTHRRHLADANFGWPHSVHRALSLAYARSGKLRRDVLTDLTAQSASAFQGKKRVVSSPILRSLLTSQGSMNGATVKNREHLTGRPPPPFLPAMDDPLVKYFGKAVSRKRVENARGKFLKTYLRKVRVPVDVIVAGGGEGTEEGLWKWLEEKARPPAGQTTLSRNSVGRDRAKSADQPFHHTARLKVDTYRSNFNTSAHRSRGLRVHGWASHPVDFSHPRKLRRLYADLLDETPLLFVESSLPQSQPSTALEPSKNDPLGIRAKLSQTTKPTGGNEVKFKVVRSRYSVGPKMRGVDVMPRRISGEVGAVGEIDNVKERLHASEIAFLTRQGLL</sequence>
<dbReference type="HOGENOM" id="CLU_711709_0_0_1"/>
<protein>
    <submittedName>
        <fullName evidence="2">Uncharacterized protein</fullName>
    </submittedName>
</protein>
<dbReference type="Proteomes" id="UP000014071">
    <property type="component" value="Unassembled WGS sequence"/>
</dbReference>
<gene>
    <name evidence="2" type="ORF">PHSY_001415</name>
</gene>
<name>R9P706_PSEHS</name>
<evidence type="ECO:0000256" key="1">
    <source>
        <dbReference type="SAM" id="MobiDB-lite"/>
    </source>
</evidence>
<dbReference type="EMBL" id="DF238778">
    <property type="protein sequence ID" value="GAC93850.1"/>
    <property type="molecule type" value="Genomic_DNA"/>
</dbReference>
<evidence type="ECO:0000313" key="3">
    <source>
        <dbReference type="Proteomes" id="UP000014071"/>
    </source>
</evidence>
<evidence type="ECO:0000313" key="2">
    <source>
        <dbReference type="EMBL" id="GAC93850.1"/>
    </source>
</evidence>
<reference evidence="3" key="1">
    <citation type="journal article" date="2013" name="Genome Announc.">
        <title>Draft genome sequence of the basidiomycetous yeast-like fungus Pseudozyma hubeiensis SY62, which produces an abundant amount of the biosurfactant mannosylerythritol lipids.</title>
        <authorList>
            <person name="Konishi M."/>
            <person name="Hatada Y."/>
            <person name="Horiuchi J."/>
        </authorList>
    </citation>
    <scope>NUCLEOTIDE SEQUENCE [LARGE SCALE GENOMIC DNA]</scope>
    <source>
        <strain evidence="3">SY62</strain>
    </source>
</reference>
<organism evidence="2 3">
    <name type="scientific">Pseudozyma hubeiensis (strain SY62)</name>
    <name type="common">Yeast</name>
    <dbReference type="NCBI Taxonomy" id="1305764"/>
    <lineage>
        <taxon>Eukaryota</taxon>
        <taxon>Fungi</taxon>
        <taxon>Dikarya</taxon>
        <taxon>Basidiomycota</taxon>
        <taxon>Ustilaginomycotina</taxon>
        <taxon>Ustilaginomycetes</taxon>
        <taxon>Ustilaginales</taxon>
        <taxon>Ustilaginaceae</taxon>
        <taxon>Pseudozyma</taxon>
    </lineage>
</organism>
<dbReference type="RefSeq" id="XP_012187437.1">
    <property type="nucleotide sequence ID" value="XM_012332047.1"/>
</dbReference>
<dbReference type="eggNOG" id="ENOG502RD8K">
    <property type="taxonomic scope" value="Eukaryota"/>
</dbReference>